<organism evidence="1 2">
    <name type="scientific">Crocosphaera chwakensis CCY0110</name>
    <dbReference type="NCBI Taxonomy" id="391612"/>
    <lineage>
        <taxon>Bacteria</taxon>
        <taxon>Bacillati</taxon>
        <taxon>Cyanobacteriota</taxon>
        <taxon>Cyanophyceae</taxon>
        <taxon>Oscillatoriophycideae</taxon>
        <taxon>Chroococcales</taxon>
        <taxon>Aphanothecaceae</taxon>
        <taxon>Crocosphaera</taxon>
        <taxon>Crocosphaera chwakensis</taxon>
    </lineage>
</organism>
<gene>
    <name evidence="1" type="ORF">CY0110_17052</name>
</gene>
<dbReference type="EMBL" id="AAXW01000002">
    <property type="protein sequence ID" value="EAZ93524.1"/>
    <property type="molecule type" value="Genomic_DNA"/>
</dbReference>
<comment type="caution">
    <text evidence="1">The sequence shown here is derived from an EMBL/GenBank/DDBJ whole genome shotgun (WGS) entry which is preliminary data.</text>
</comment>
<reference evidence="1 2" key="1">
    <citation type="submission" date="2007-03" db="EMBL/GenBank/DDBJ databases">
        <authorList>
            <person name="Stal L."/>
            <person name="Ferriera S."/>
            <person name="Johnson J."/>
            <person name="Kravitz S."/>
            <person name="Beeson K."/>
            <person name="Sutton G."/>
            <person name="Rogers Y.-H."/>
            <person name="Friedman R."/>
            <person name="Frazier M."/>
            <person name="Venter J.C."/>
        </authorList>
    </citation>
    <scope>NUCLEOTIDE SEQUENCE [LARGE SCALE GENOMIC DNA]</scope>
    <source>
        <strain evidence="1 2">CCY0110</strain>
    </source>
</reference>
<evidence type="ECO:0000313" key="2">
    <source>
        <dbReference type="Proteomes" id="UP000003781"/>
    </source>
</evidence>
<sequence>MKLNYRDVYWNILRLLNNKPIPVAIQIPIVLLGSGTVT</sequence>
<accession>A3II92</accession>
<proteinExistence type="predicted"/>
<dbReference type="Proteomes" id="UP000003781">
    <property type="component" value="Unassembled WGS sequence"/>
</dbReference>
<evidence type="ECO:0000313" key="1">
    <source>
        <dbReference type="EMBL" id="EAZ93524.1"/>
    </source>
</evidence>
<keyword evidence="2" id="KW-1185">Reference proteome</keyword>
<name>A3II92_9CHRO</name>
<protein>
    <submittedName>
        <fullName evidence="1">Uncharacterized protein</fullName>
    </submittedName>
</protein>
<dbReference type="AlphaFoldDB" id="A3II92"/>